<feature type="signal peptide" evidence="1">
    <location>
        <begin position="1"/>
        <end position="17"/>
    </location>
</feature>
<name>A0A517KWD7_9PEZI</name>
<dbReference type="AlphaFoldDB" id="A0A517KWD7"/>
<feature type="chain" id="PRO_5021761772" evidence="1">
    <location>
        <begin position="18"/>
        <end position="215"/>
    </location>
</feature>
<organism evidence="2 3">
    <name type="scientific">Venturia effusa</name>
    <dbReference type="NCBI Taxonomy" id="50376"/>
    <lineage>
        <taxon>Eukaryota</taxon>
        <taxon>Fungi</taxon>
        <taxon>Dikarya</taxon>
        <taxon>Ascomycota</taxon>
        <taxon>Pezizomycotina</taxon>
        <taxon>Dothideomycetes</taxon>
        <taxon>Pleosporomycetidae</taxon>
        <taxon>Venturiales</taxon>
        <taxon>Venturiaceae</taxon>
        <taxon>Venturia</taxon>
    </lineage>
</organism>
<dbReference type="Proteomes" id="UP000316270">
    <property type="component" value="Chromosome 1"/>
</dbReference>
<dbReference type="PANTHER" id="PTHR38847:SF1">
    <property type="entry name" value="PSEUDOURIDINE SYNTHASE RSUA_RLUA-LIKE DOMAIN-CONTAINING PROTEIN"/>
    <property type="match status" value="1"/>
</dbReference>
<dbReference type="EMBL" id="CP042185">
    <property type="protein sequence ID" value="QDS67691.1"/>
    <property type="molecule type" value="Genomic_DNA"/>
</dbReference>
<dbReference type="STRING" id="50376.A0A517KWD7"/>
<dbReference type="PANTHER" id="PTHR38847">
    <property type="match status" value="1"/>
</dbReference>
<accession>A0A517KWD7</accession>
<dbReference type="InterPro" id="IPR025649">
    <property type="entry name" value="DUF4360"/>
</dbReference>
<dbReference type="OrthoDB" id="152248at2759"/>
<proteinExistence type="predicted"/>
<evidence type="ECO:0000313" key="2">
    <source>
        <dbReference type="EMBL" id="QDS67691.1"/>
    </source>
</evidence>
<protein>
    <submittedName>
        <fullName evidence="2">Uncharacterized protein</fullName>
    </submittedName>
</protein>
<keyword evidence="3" id="KW-1185">Reference proteome</keyword>
<reference evidence="2 3" key="1">
    <citation type="submission" date="2019-07" db="EMBL/GenBank/DDBJ databases">
        <title>Finished genome of Venturia effusa.</title>
        <authorList>
            <person name="Young C.A."/>
            <person name="Cox M.P."/>
            <person name="Ganley A.R.D."/>
            <person name="David W.J."/>
        </authorList>
    </citation>
    <scope>NUCLEOTIDE SEQUENCE [LARGE SCALE GENOMIC DNA]</scope>
    <source>
        <strain evidence="3">albino</strain>
    </source>
</reference>
<keyword evidence="1" id="KW-0732">Signal</keyword>
<evidence type="ECO:0000256" key="1">
    <source>
        <dbReference type="SAM" id="SignalP"/>
    </source>
</evidence>
<gene>
    <name evidence="2" type="ORF">FKW77_005370</name>
</gene>
<evidence type="ECO:0000313" key="3">
    <source>
        <dbReference type="Proteomes" id="UP000316270"/>
    </source>
</evidence>
<sequence>MRASSTLIALFAALATALPAAEPEAAGPTKEAPNPHDIRIDGLKLSGSGCPQGSVAALLSENGQVVTIGYDKYIAATGPDIAATEARKNCQVFFNLFYPQGWSYTIATSDFRGYVDQEHTCSTTLGVTNFFSGDQQQVTGTATIRGKFHDNYIRTAAVATGTTVHAKCGAKGPTFVSNSQVYVKCTDKKESAMASVDSQVAKFEIKYNVHWKKCP</sequence>
<dbReference type="Pfam" id="PF14273">
    <property type="entry name" value="DUF4360"/>
    <property type="match status" value="1"/>
</dbReference>